<dbReference type="GO" id="GO:0009423">
    <property type="term" value="P:chorismate biosynthetic process"/>
    <property type="evidence" value="ECO:0007669"/>
    <property type="project" value="UniProtKB-UniRule"/>
</dbReference>
<dbReference type="InterPro" id="IPR056179">
    <property type="entry name" value="DHQS_C"/>
</dbReference>
<keyword evidence="15 18" id="KW-0057">Aromatic amino acid biosynthesis</keyword>
<keyword evidence="12 18" id="KW-0547">Nucleotide-binding</keyword>
<feature type="binding site" evidence="18">
    <location>
        <position position="144"/>
    </location>
    <ligand>
        <name>NAD(+)</name>
        <dbReference type="ChEBI" id="CHEBI:57540"/>
    </ligand>
</feature>
<feature type="binding site" evidence="18">
    <location>
        <position position="153"/>
    </location>
    <ligand>
        <name>NAD(+)</name>
        <dbReference type="ChEBI" id="CHEBI:57540"/>
    </ligand>
</feature>
<dbReference type="NCBIfam" id="TIGR01357">
    <property type="entry name" value="aroB"/>
    <property type="match status" value="1"/>
</dbReference>
<proteinExistence type="inferred from homology"/>
<evidence type="ECO:0000256" key="18">
    <source>
        <dbReference type="HAMAP-Rule" id="MF_00110"/>
    </source>
</evidence>
<evidence type="ECO:0000313" key="21">
    <source>
        <dbReference type="EMBL" id="MCQ4770395.1"/>
    </source>
</evidence>
<evidence type="ECO:0000256" key="12">
    <source>
        <dbReference type="ARBA" id="ARBA00022741"/>
    </source>
</evidence>
<feature type="domain" description="3-dehydroquinate synthase N-terminal" evidence="19">
    <location>
        <begin position="69"/>
        <end position="181"/>
    </location>
</feature>
<comment type="function">
    <text evidence="18">Catalyzes the conversion of 3-deoxy-D-arabino-heptulosonate 7-phosphate (DAHP) to dehydroquinate (DHQ).</text>
</comment>
<evidence type="ECO:0000256" key="9">
    <source>
        <dbReference type="ARBA" id="ARBA00022490"/>
    </source>
</evidence>
<evidence type="ECO:0000259" key="19">
    <source>
        <dbReference type="Pfam" id="PF01761"/>
    </source>
</evidence>
<comment type="cofactor">
    <cofactor evidence="3">
        <name>Zn(2+)</name>
        <dbReference type="ChEBI" id="CHEBI:29105"/>
    </cofactor>
</comment>
<dbReference type="FunFam" id="3.40.50.1970:FF:000007">
    <property type="entry name" value="Pentafunctional AROM polypeptide"/>
    <property type="match status" value="1"/>
</dbReference>
<evidence type="ECO:0000259" key="20">
    <source>
        <dbReference type="Pfam" id="PF24621"/>
    </source>
</evidence>
<evidence type="ECO:0000256" key="15">
    <source>
        <dbReference type="ARBA" id="ARBA00023141"/>
    </source>
</evidence>
<accession>A0AAW5JPU1</accession>
<keyword evidence="11 18" id="KW-0479">Metal-binding</keyword>
<feature type="domain" description="3-dehydroquinate synthase C-terminal" evidence="20">
    <location>
        <begin position="183"/>
        <end position="322"/>
    </location>
</feature>
<dbReference type="InterPro" id="IPR050071">
    <property type="entry name" value="Dehydroquinate_synthase"/>
</dbReference>
<evidence type="ECO:0000256" key="14">
    <source>
        <dbReference type="ARBA" id="ARBA00023027"/>
    </source>
</evidence>
<dbReference type="GO" id="GO:0003856">
    <property type="term" value="F:3-dehydroquinate synthase activity"/>
    <property type="evidence" value="ECO:0007669"/>
    <property type="project" value="UniProtKB-UniRule"/>
</dbReference>
<dbReference type="GO" id="GO:0009073">
    <property type="term" value="P:aromatic amino acid family biosynthetic process"/>
    <property type="evidence" value="ECO:0007669"/>
    <property type="project" value="UniProtKB-KW"/>
</dbReference>
<dbReference type="EC" id="4.2.3.4" evidence="7 18"/>
<dbReference type="Proteomes" id="UP001204562">
    <property type="component" value="Unassembled WGS sequence"/>
</dbReference>
<dbReference type="Pfam" id="PF24621">
    <property type="entry name" value="DHQS_C"/>
    <property type="match status" value="1"/>
</dbReference>
<gene>
    <name evidence="18 21" type="primary">aroB</name>
    <name evidence="21" type="ORF">NE579_07955</name>
</gene>
<keyword evidence="16 18" id="KW-0456">Lyase</keyword>
<evidence type="ECO:0000313" key="22">
    <source>
        <dbReference type="Proteomes" id="UP001204562"/>
    </source>
</evidence>
<protein>
    <recommendedName>
        <fullName evidence="8 18">3-dehydroquinate synthase</fullName>
        <shortName evidence="18">DHQS</shortName>
        <ecNumber evidence="7 18">4.2.3.4</ecNumber>
    </recommendedName>
</protein>
<dbReference type="PANTHER" id="PTHR43622">
    <property type="entry name" value="3-DEHYDROQUINATE SYNTHASE"/>
    <property type="match status" value="1"/>
</dbReference>
<dbReference type="GO" id="GO:0005737">
    <property type="term" value="C:cytoplasm"/>
    <property type="evidence" value="ECO:0007669"/>
    <property type="project" value="UniProtKB-SubCell"/>
</dbReference>
<evidence type="ECO:0000256" key="16">
    <source>
        <dbReference type="ARBA" id="ARBA00023239"/>
    </source>
</evidence>
<evidence type="ECO:0000256" key="3">
    <source>
        <dbReference type="ARBA" id="ARBA00001947"/>
    </source>
</evidence>
<evidence type="ECO:0000256" key="7">
    <source>
        <dbReference type="ARBA" id="ARBA00013031"/>
    </source>
</evidence>
<name>A0AAW5JPU1_9FIRM</name>
<comment type="pathway">
    <text evidence="5 18">Metabolic intermediate biosynthesis; chorismate biosynthesis; chorismate from D-erythrose 4-phosphate and phosphoenolpyruvate: step 2/7.</text>
</comment>
<dbReference type="Gene3D" id="3.40.50.1970">
    <property type="match status" value="1"/>
</dbReference>
<comment type="catalytic activity">
    <reaction evidence="1 18">
        <text>7-phospho-2-dehydro-3-deoxy-D-arabino-heptonate = 3-dehydroquinate + phosphate</text>
        <dbReference type="Rhea" id="RHEA:21968"/>
        <dbReference type="ChEBI" id="CHEBI:32364"/>
        <dbReference type="ChEBI" id="CHEBI:43474"/>
        <dbReference type="ChEBI" id="CHEBI:58394"/>
        <dbReference type="EC" id="4.2.3.4"/>
    </reaction>
</comment>
<comment type="cofactor">
    <cofactor evidence="18">
        <name>Co(2+)</name>
        <dbReference type="ChEBI" id="CHEBI:48828"/>
    </cofactor>
    <cofactor evidence="18">
        <name>Zn(2+)</name>
        <dbReference type="ChEBI" id="CHEBI:29105"/>
    </cofactor>
    <text evidence="18">Binds 1 divalent metal cation per subunit. Can use either Co(2+) or Zn(2+).</text>
</comment>
<sequence>MKLLPVSLGDRSYDIHIAPGRLDDTGKLCQHVLPRATRLAVVTDDTVGGLYAHRLLQSLWARGYTASVISLPAGEQTKSLHNLGVLYDSFMEMGLTRTDAVVALGGGVVGDLAGFAAATILRGVDFVQVPTTLLAQVDSSVGGKVAIDLPAGKNLAGAFWQPRLVVMDPEVLDTLEDKTFSDGMAEVIKYGCIRDAAFFRALEKTPSRRAVMENIESVLYTCCDLKRAVVEKDERDTGERMVLNFGHTLGHAYEKAGHYETWTHGQAVAAGMCLAARLGAALGVTPAGVPERVEALVSAFGLPTRIPCTQADYAAAVGLDKKGTGEQITLVLLEDLGRAVLHRMSKRELLGLLEGCAE</sequence>
<dbReference type="GO" id="GO:0000166">
    <property type="term" value="F:nucleotide binding"/>
    <property type="evidence" value="ECO:0007669"/>
    <property type="project" value="UniProtKB-KW"/>
</dbReference>
<dbReference type="GO" id="GO:0046872">
    <property type="term" value="F:metal ion binding"/>
    <property type="evidence" value="ECO:0007669"/>
    <property type="project" value="UniProtKB-KW"/>
</dbReference>
<dbReference type="Pfam" id="PF01761">
    <property type="entry name" value="DHQ_synthase"/>
    <property type="match status" value="1"/>
</dbReference>
<comment type="subcellular location">
    <subcellularLocation>
        <location evidence="4 18">Cytoplasm</location>
    </subcellularLocation>
</comment>
<evidence type="ECO:0000256" key="13">
    <source>
        <dbReference type="ARBA" id="ARBA00022833"/>
    </source>
</evidence>
<dbReference type="CDD" id="cd08195">
    <property type="entry name" value="DHQS"/>
    <property type="match status" value="1"/>
</dbReference>
<keyword evidence="10 18" id="KW-0028">Amino-acid biosynthesis</keyword>
<keyword evidence="9 18" id="KW-0963">Cytoplasm</keyword>
<organism evidence="21 22">
    <name type="scientific">Intestinimonas massiliensis</name>
    <name type="common">ex Afouda et al. 2020</name>
    <dbReference type="NCBI Taxonomy" id="1673721"/>
    <lineage>
        <taxon>Bacteria</taxon>
        <taxon>Bacillati</taxon>
        <taxon>Bacillota</taxon>
        <taxon>Clostridia</taxon>
        <taxon>Eubacteriales</taxon>
        <taxon>Intestinimonas</taxon>
    </lineage>
</organism>
<dbReference type="HAMAP" id="MF_00110">
    <property type="entry name" value="DHQ_synthase"/>
    <property type="match status" value="1"/>
</dbReference>
<evidence type="ECO:0000256" key="17">
    <source>
        <dbReference type="ARBA" id="ARBA00023285"/>
    </source>
</evidence>
<feature type="binding site" evidence="18">
    <location>
        <position position="186"/>
    </location>
    <ligand>
        <name>Zn(2+)</name>
        <dbReference type="ChEBI" id="CHEBI:29105"/>
    </ligand>
</feature>
<comment type="similarity">
    <text evidence="6 18">Belongs to the sugar phosphate cyclases superfamily. Dehydroquinate synthase family.</text>
</comment>
<dbReference type="AlphaFoldDB" id="A0AAW5JPU1"/>
<dbReference type="InterPro" id="IPR016037">
    <property type="entry name" value="DHQ_synth_AroB"/>
</dbReference>
<evidence type="ECO:0000256" key="4">
    <source>
        <dbReference type="ARBA" id="ARBA00004496"/>
    </source>
</evidence>
<dbReference type="PIRSF" id="PIRSF001455">
    <property type="entry name" value="DHQ_synth"/>
    <property type="match status" value="1"/>
</dbReference>
<feature type="binding site" evidence="18">
    <location>
        <begin position="131"/>
        <end position="132"/>
    </location>
    <ligand>
        <name>NAD(+)</name>
        <dbReference type="ChEBI" id="CHEBI:57540"/>
    </ligand>
</feature>
<keyword evidence="17 18" id="KW-0170">Cobalt</keyword>
<feature type="binding site" evidence="18">
    <location>
        <position position="264"/>
    </location>
    <ligand>
        <name>Zn(2+)</name>
        <dbReference type="ChEBI" id="CHEBI:29105"/>
    </ligand>
</feature>
<comment type="caution">
    <text evidence="18">Lacks conserved residue(s) required for the propagation of feature annotation.</text>
</comment>
<dbReference type="InterPro" id="IPR030963">
    <property type="entry name" value="DHQ_synth_fam"/>
</dbReference>
<keyword evidence="13 18" id="KW-0862">Zinc</keyword>
<dbReference type="SUPFAM" id="SSF56796">
    <property type="entry name" value="Dehydroquinate synthase-like"/>
    <property type="match status" value="1"/>
</dbReference>
<feature type="binding site" evidence="18">
    <location>
        <position position="247"/>
    </location>
    <ligand>
        <name>Zn(2+)</name>
        <dbReference type="ChEBI" id="CHEBI:29105"/>
    </ligand>
</feature>
<evidence type="ECO:0000256" key="2">
    <source>
        <dbReference type="ARBA" id="ARBA00001911"/>
    </source>
</evidence>
<dbReference type="InterPro" id="IPR030960">
    <property type="entry name" value="DHQS/DOIS_N"/>
</dbReference>
<evidence type="ECO:0000256" key="5">
    <source>
        <dbReference type="ARBA" id="ARBA00004661"/>
    </source>
</evidence>
<keyword evidence="14 18" id="KW-0520">NAD</keyword>
<dbReference type="PANTHER" id="PTHR43622:SF7">
    <property type="entry name" value="3-DEHYDROQUINATE SYNTHASE, CHLOROPLASTIC"/>
    <property type="match status" value="1"/>
</dbReference>
<evidence type="ECO:0000256" key="1">
    <source>
        <dbReference type="ARBA" id="ARBA00001393"/>
    </source>
</evidence>
<evidence type="ECO:0000256" key="6">
    <source>
        <dbReference type="ARBA" id="ARBA00005412"/>
    </source>
</evidence>
<comment type="cofactor">
    <cofactor evidence="2 18">
        <name>NAD(+)</name>
        <dbReference type="ChEBI" id="CHEBI:57540"/>
    </cofactor>
</comment>
<evidence type="ECO:0000256" key="11">
    <source>
        <dbReference type="ARBA" id="ARBA00022723"/>
    </source>
</evidence>
<dbReference type="Gene3D" id="1.20.1090.10">
    <property type="entry name" value="Dehydroquinate synthase-like - alpha domain"/>
    <property type="match status" value="1"/>
</dbReference>
<evidence type="ECO:0000256" key="10">
    <source>
        <dbReference type="ARBA" id="ARBA00022605"/>
    </source>
</evidence>
<reference evidence="21" key="1">
    <citation type="submission" date="2022-06" db="EMBL/GenBank/DDBJ databases">
        <title>Isolation of gut microbiota from human fecal samples.</title>
        <authorList>
            <person name="Pamer E.G."/>
            <person name="Barat B."/>
            <person name="Waligurski E."/>
            <person name="Medina S."/>
            <person name="Paddock L."/>
            <person name="Mostad J."/>
        </authorList>
    </citation>
    <scope>NUCLEOTIDE SEQUENCE</scope>
    <source>
        <strain evidence="21">DFI.9.91</strain>
    </source>
</reference>
<comment type="caution">
    <text evidence="21">The sequence shown here is derived from an EMBL/GenBank/DDBJ whole genome shotgun (WGS) entry which is preliminary data.</text>
</comment>
<dbReference type="RefSeq" id="WP_050617250.1">
    <property type="nucleotide sequence ID" value="NZ_JANFYS010000014.1"/>
</dbReference>
<evidence type="ECO:0000256" key="8">
    <source>
        <dbReference type="ARBA" id="ARBA00017684"/>
    </source>
</evidence>
<dbReference type="EMBL" id="JANFYS010000014">
    <property type="protein sequence ID" value="MCQ4770395.1"/>
    <property type="molecule type" value="Genomic_DNA"/>
</dbReference>
<feature type="binding site" evidence="18">
    <location>
        <begin position="107"/>
        <end position="111"/>
    </location>
    <ligand>
        <name>NAD(+)</name>
        <dbReference type="ChEBI" id="CHEBI:57540"/>
    </ligand>
</feature>
<dbReference type="GO" id="GO:0008652">
    <property type="term" value="P:amino acid biosynthetic process"/>
    <property type="evidence" value="ECO:0007669"/>
    <property type="project" value="UniProtKB-KW"/>
</dbReference>